<dbReference type="EMBL" id="SUNJ01000062">
    <property type="protein sequence ID" value="TPP67917.1"/>
    <property type="molecule type" value="Genomic_DNA"/>
</dbReference>
<evidence type="ECO:0000256" key="5">
    <source>
        <dbReference type="ARBA" id="ARBA00022723"/>
    </source>
</evidence>
<dbReference type="STRING" id="46835.A0A504ZB73"/>
<evidence type="ECO:0000259" key="12">
    <source>
        <dbReference type="PROSITE" id="PS50089"/>
    </source>
</evidence>
<dbReference type="SMART" id="SM00184">
    <property type="entry name" value="RING"/>
    <property type="match status" value="1"/>
</dbReference>
<evidence type="ECO:0000256" key="11">
    <source>
        <dbReference type="PROSITE-ProRule" id="PRU00175"/>
    </source>
</evidence>
<feature type="domain" description="RING-type" evidence="12">
    <location>
        <begin position="9"/>
        <end position="48"/>
    </location>
</feature>
<dbReference type="Gene3D" id="3.30.40.10">
    <property type="entry name" value="Zinc/RING finger domain, C3HC4 (zinc finger)"/>
    <property type="match status" value="1"/>
</dbReference>
<keyword evidence="9" id="KW-0862">Zinc</keyword>
<dbReference type="GO" id="GO:0006302">
    <property type="term" value="P:double-strand break repair"/>
    <property type="evidence" value="ECO:0007669"/>
    <property type="project" value="TreeGrafter"/>
</dbReference>
<organism evidence="13 14">
    <name type="scientific">Fasciola gigantica</name>
    <name type="common">Giant liver fluke</name>
    <dbReference type="NCBI Taxonomy" id="46835"/>
    <lineage>
        <taxon>Eukaryota</taxon>
        <taxon>Metazoa</taxon>
        <taxon>Spiralia</taxon>
        <taxon>Lophotrochozoa</taxon>
        <taxon>Platyhelminthes</taxon>
        <taxon>Trematoda</taxon>
        <taxon>Digenea</taxon>
        <taxon>Plagiorchiida</taxon>
        <taxon>Echinostomata</taxon>
        <taxon>Echinostomatoidea</taxon>
        <taxon>Fasciolidae</taxon>
        <taxon>Fasciola</taxon>
    </lineage>
</organism>
<evidence type="ECO:0000256" key="6">
    <source>
        <dbReference type="ARBA" id="ARBA00022763"/>
    </source>
</evidence>
<sequence length="269" mass="30763">MSTDDKVTCPICLGLLYRPVALPCAHEFCRECILNAVEHTSFQCPICRYRLSNWLRKVKDIDSAVDLDKENHLRNLFPDYYRQKELGKSPMLSAAEQRCLKNLNLDNVCHRDGILAIQGEVYLDYVKQMEKEARMRAAEEKKNEEASLALALQLLAEDSITEDDLSTTRIVDPEIEGHQNIPLSSLPSCASSSQISSRFPSTEQNKLTRRRTLLDYAIYKGTNPSEVAQDQVSRDAEFAQNLESKYRKIASPVLTRSRTRSRTLRVRHK</sequence>
<dbReference type="InterPro" id="IPR013083">
    <property type="entry name" value="Znf_RING/FYVE/PHD"/>
</dbReference>
<dbReference type="GO" id="GO:0005634">
    <property type="term" value="C:nucleus"/>
    <property type="evidence" value="ECO:0007669"/>
    <property type="project" value="UniProtKB-SubCell"/>
</dbReference>
<dbReference type="PANTHER" id="PTHR23328:SF0">
    <property type="entry name" value="RING-TYPE DOMAIN-CONTAINING PROTEIN"/>
    <property type="match status" value="1"/>
</dbReference>
<evidence type="ECO:0000256" key="8">
    <source>
        <dbReference type="ARBA" id="ARBA00022786"/>
    </source>
</evidence>
<dbReference type="EC" id="2.3.2.27" evidence="3"/>
<keyword evidence="7 11" id="KW-0863">Zinc-finger</keyword>
<keyword evidence="6" id="KW-0227">DNA damage</keyword>
<comment type="subcellular location">
    <subcellularLocation>
        <location evidence="2">Nucleus</location>
    </subcellularLocation>
</comment>
<evidence type="ECO:0000256" key="3">
    <source>
        <dbReference type="ARBA" id="ARBA00012483"/>
    </source>
</evidence>
<dbReference type="AlphaFoldDB" id="A0A504ZB73"/>
<keyword evidence="4" id="KW-0808">Transferase</keyword>
<evidence type="ECO:0000256" key="1">
    <source>
        <dbReference type="ARBA" id="ARBA00000900"/>
    </source>
</evidence>
<evidence type="ECO:0000256" key="7">
    <source>
        <dbReference type="ARBA" id="ARBA00022771"/>
    </source>
</evidence>
<dbReference type="PROSITE" id="PS00518">
    <property type="entry name" value="ZF_RING_1"/>
    <property type="match status" value="1"/>
</dbReference>
<dbReference type="OrthoDB" id="426657at2759"/>
<comment type="catalytic activity">
    <reaction evidence="1">
        <text>S-ubiquitinyl-[E2 ubiquitin-conjugating enzyme]-L-cysteine + [acceptor protein]-L-lysine = [E2 ubiquitin-conjugating enzyme]-L-cysteine + N(6)-ubiquitinyl-[acceptor protein]-L-lysine.</text>
        <dbReference type="EC" id="2.3.2.27"/>
    </reaction>
</comment>
<evidence type="ECO:0000313" key="13">
    <source>
        <dbReference type="EMBL" id="TPP67917.1"/>
    </source>
</evidence>
<evidence type="ECO:0000256" key="2">
    <source>
        <dbReference type="ARBA" id="ARBA00004123"/>
    </source>
</evidence>
<dbReference type="InterPro" id="IPR017907">
    <property type="entry name" value="Znf_RING_CS"/>
</dbReference>
<dbReference type="GO" id="GO:0035861">
    <property type="term" value="C:site of double-strand break"/>
    <property type="evidence" value="ECO:0007669"/>
    <property type="project" value="TreeGrafter"/>
</dbReference>
<name>A0A504ZB73_FASGI</name>
<gene>
    <name evidence="13" type="ORF">FGIG_01811</name>
</gene>
<dbReference type="GO" id="GO:0061630">
    <property type="term" value="F:ubiquitin protein ligase activity"/>
    <property type="evidence" value="ECO:0007669"/>
    <property type="project" value="UniProtKB-EC"/>
</dbReference>
<evidence type="ECO:0000313" key="14">
    <source>
        <dbReference type="Proteomes" id="UP000316759"/>
    </source>
</evidence>
<accession>A0A504ZB73</accession>
<keyword evidence="8" id="KW-0833">Ubl conjugation pathway</keyword>
<proteinExistence type="predicted"/>
<comment type="caution">
    <text evidence="13">The sequence shown here is derived from an EMBL/GenBank/DDBJ whole genome shotgun (WGS) entry which is preliminary data.</text>
</comment>
<protein>
    <recommendedName>
        <fullName evidence="3">RING-type E3 ubiquitin transferase</fullName>
        <ecNumber evidence="3">2.3.2.27</ecNumber>
    </recommendedName>
</protein>
<dbReference type="GO" id="GO:0031491">
    <property type="term" value="F:nucleosome binding"/>
    <property type="evidence" value="ECO:0007669"/>
    <property type="project" value="TreeGrafter"/>
</dbReference>
<evidence type="ECO:0000256" key="10">
    <source>
        <dbReference type="ARBA" id="ARBA00023242"/>
    </source>
</evidence>
<keyword evidence="10" id="KW-0539">Nucleus</keyword>
<evidence type="ECO:0000256" key="4">
    <source>
        <dbReference type="ARBA" id="ARBA00022679"/>
    </source>
</evidence>
<dbReference type="Pfam" id="PF13923">
    <property type="entry name" value="zf-C3HC4_2"/>
    <property type="match status" value="1"/>
</dbReference>
<dbReference type="PROSITE" id="PS50089">
    <property type="entry name" value="ZF_RING_2"/>
    <property type="match status" value="1"/>
</dbReference>
<dbReference type="PANTHER" id="PTHR23328">
    <property type="entry name" value="RING-TYPE DOMAIN-CONTAINING PROTEIN"/>
    <property type="match status" value="1"/>
</dbReference>
<evidence type="ECO:0000256" key="9">
    <source>
        <dbReference type="ARBA" id="ARBA00022833"/>
    </source>
</evidence>
<dbReference type="InterPro" id="IPR001841">
    <property type="entry name" value="Znf_RING"/>
</dbReference>
<keyword evidence="5" id="KW-0479">Metal-binding</keyword>
<dbReference type="Proteomes" id="UP000316759">
    <property type="component" value="Unassembled WGS sequence"/>
</dbReference>
<dbReference type="SUPFAM" id="SSF57850">
    <property type="entry name" value="RING/U-box"/>
    <property type="match status" value="1"/>
</dbReference>
<dbReference type="InterPro" id="IPR051657">
    <property type="entry name" value="RNF168/RNF169_E3_ubiq-ligase"/>
</dbReference>
<keyword evidence="14" id="KW-1185">Reference proteome</keyword>
<dbReference type="GO" id="GO:0008270">
    <property type="term" value="F:zinc ion binding"/>
    <property type="evidence" value="ECO:0007669"/>
    <property type="project" value="UniProtKB-KW"/>
</dbReference>
<reference evidence="13 14" key="1">
    <citation type="submission" date="2019-04" db="EMBL/GenBank/DDBJ databases">
        <title>Annotation for the trematode Fasciola gigantica.</title>
        <authorList>
            <person name="Choi Y.-J."/>
        </authorList>
    </citation>
    <scope>NUCLEOTIDE SEQUENCE [LARGE SCALE GENOMIC DNA]</scope>
    <source>
        <strain evidence="13">Uganda_cow_1</strain>
    </source>
</reference>